<evidence type="ECO:0000256" key="3">
    <source>
        <dbReference type="ARBA" id="ARBA00022729"/>
    </source>
</evidence>
<comment type="similarity">
    <text evidence="2">Belongs to the fimbrial protein family.</text>
</comment>
<proteinExistence type="inferred from homology"/>
<evidence type="ECO:0000256" key="2">
    <source>
        <dbReference type="ARBA" id="ARBA00006671"/>
    </source>
</evidence>
<evidence type="ECO:0000313" key="6">
    <source>
        <dbReference type="EMBL" id="QQQ40541.1"/>
    </source>
</evidence>
<organism evidence="6 7">
    <name type="scientific">Stenotrophomonas maltophilia</name>
    <name type="common">Pseudomonas maltophilia</name>
    <name type="synonym">Xanthomonas maltophilia</name>
    <dbReference type="NCBI Taxonomy" id="40324"/>
    <lineage>
        <taxon>Bacteria</taxon>
        <taxon>Pseudomonadati</taxon>
        <taxon>Pseudomonadota</taxon>
        <taxon>Gammaproteobacteria</taxon>
        <taxon>Lysobacterales</taxon>
        <taxon>Lysobacteraceae</taxon>
        <taxon>Stenotrophomonas</taxon>
        <taxon>Stenotrophomonas maltophilia group</taxon>
    </lineage>
</organism>
<comment type="subcellular location">
    <subcellularLocation>
        <location evidence="1">Fimbrium</location>
    </subcellularLocation>
</comment>
<feature type="domain" description="Fimbrial-type adhesion" evidence="5">
    <location>
        <begin position="207"/>
        <end position="335"/>
    </location>
</feature>
<evidence type="ECO:0000259" key="5">
    <source>
        <dbReference type="Pfam" id="PF00419"/>
    </source>
</evidence>
<protein>
    <submittedName>
        <fullName evidence="6">Fimbrial protein</fullName>
    </submittedName>
</protein>
<dbReference type="GO" id="GO:0009289">
    <property type="term" value="C:pilus"/>
    <property type="evidence" value="ECO:0007669"/>
    <property type="project" value="UniProtKB-SubCell"/>
</dbReference>
<keyword evidence="4" id="KW-0281">Fimbrium</keyword>
<gene>
    <name evidence="6" type="ORF">JJL50_11170</name>
</gene>
<dbReference type="InterPro" id="IPR008966">
    <property type="entry name" value="Adhesion_dom_sf"/>
</dbReference>
<dbReference type="InterPro" id="IPR000259">
    <property type="entry name" value="Adhesion_dom_fimbrial"/>
</dbReference>
<keyword evidence="3" id="KW-0732">Signal</keyword>
<dbReference type="AlphaFoldDB" id="A0ABD7BZH3"/>
<dbReference type="InterPro" id="IPR050263">
    <property type="entry name" value="Bact_Fimbrial_Adh_Pro"/>
</dbReference>
<evidence type="ECO:0000256" key="4">
    <source>
        <dbReference type="ARBA" id="ARBA00023263"/>
    </source>
</evidence>
<dbReference type="PANTHER" id="PTHR33420">
    <property type="entry name" value="FIMBRIAL SUBUNIT ELFA-RELATED"/>
    <property type="match status" value="1"/>
</dbReference>
<dbReference type="Proteomes" id="UP000596095">
    <property type="component" value="Chromosome"/>
</dbReference>
<reference evidence="6 7" key="1">
    <citation type="submission" date="2021-01" db="EMBL/GenBank/DDBJ databases">
        <title>Genome Characterization of a novel Stenotrophomonas isolate with high keratinase activity.</title>
        <authorList>
            <person name="Cao Z.-J."/>
        </authorList>
    </citation>
    <scope>NUCLEOTIDE SEQUENCE [LARGE SCALE GENOMIC DNA]</scope>
    <source>
        <strain evidence="6 7">DHHJ</strain>
    </source>
</reference>
<dbReference type="Gene3D" id="2.60.40.1090">
    <property type="entry name" value="Fimbrial-type adhesion domain"/>
    <property type="match status" value="1"/>
</dbReference>
<dbReference type="Gene3D" id="2.60.40.3310">
    <property type="match status" value="1"/>
</dbReference>
<dbReference type="Pfam" id="PF00419">
    <property type="entry name" value="Fimbrial"/>
    <property type="match status" value="1"/>
</dbReference>
<dbReference type="InterPro" id="IPR036937">
    <property type="entry name" value="Adhesion_dom_fimbrial_sf"/>
</dbReference>
<evidence type="ECO:0000256" key="1">
    <source>
        <dbReference type="ARBA" id="ARBA00004561"/>
    </source>
</evidence>
<sequence>MAKLEVQAMKRWTAVVGMAGLGLVFSGAAWARCDKFSDALSEVVSTTLVTNGTSNGRPVSPWLPEHTDDRYIAGCTSGGTVFFFGHRDQIGSYSENGLAYSVYASGIEGLGMIFAVRSRDDGGPFVPIHADSSSTINFRQQWMFPQVRARFIRMADIAAGTHATRAFEFGSGLYSDGTSIKATVNYAVSSTTVTVVHRPLCRPLPVVVRMGSVPATDFRGQYSGSRSRGFQIQLDCESGVGEVRYYLEATDTSPIVDVDRGIVAVTGGAAGVGLQMLQSDSGTPIALEKVHPFGTSTDAGRISKQFHARYVQTAEESKDIQPGAANASIRIVMDYP</sequence>
<dbReference type="RefSeq" id="WP_201116195.1">
    <property type="nucleotide sequence ID" value="NZ_CP067993.1"/>
</dbReference>
<accession>A0ABD7BZH3</accession>
<dbReference type="EMBL" id="CP067993">
    <property type="protein sequence ID" value="QQQ40541.1"/>
    <property type="molecule type" value="Genomic_DNA"/>
</dbReference>
<evidence type="ECO:0000313" key="7">
    <source>
        <dbReference type="Proteomes" id="UP000596095"/>
    </source>
</evidence>
<dbReference type="PANTHER" id="PTHR33420:SF3">
    <property type="entry name" value="FIMBRIAL SUBUNIT ELFA"/>
    <property type="match status" value="1"/>
</dbReference>
<dbReference type="SUPFAM" id="SSF49401">
    <property type="entry name" value="Bacterial adhesins"/>
    <property type="match status" value="1"/>
</dbReference>
<name>A0ABD7BZH3_STEMA</name>